<dbReference type="EMBL" id="QOUX01000001">
    <property type="protein sequence ID" value="RXJ04652.1"/>
    <property type="molecule type" value="Genomic_DNA"/>
</dbReference>
<protein>
    <recommendedName>
        <fullName evidence="2">YCII-related domain-containing protein</fullName>
    </recommendedName>
</protein>
<dbReference type="AlphaFoldDB" id="A0A4Q0VZ85"/>
<sequence>MLLTLNPGKELTEKLIKEHVHYLKKLESENKLELCGPFSDYKGGMIIIKAKSYEEAKEIAELDPFVISRVESYEIRTWELSCKENNHMGMG</sequence>
<accession>A0A4Q0VZ85</accession>
<dbReference type="PANTHER" id="PTHR37828:SF1">
    <property type="entry name" value="YCII-RELATED DOMAIN-CONTAINING PROTEIN"/>
    <property type="match status" value="1"/>
</dbReference>
<comment type="similarity">
    <text evidence="1">Belongs to the YciI family.</text>
</comment>
<dbReference type="SUPFAM" id="SSF54909">
    <property type="entry name" value="Dimeric alpha+beta barrel"/>
    <property type="match status" value="1"/>
</dbReference>
<proteinExistence type="inferred from homology"/>
<dbReference type="InterPro" id="IPR011008">
    <property type="entry name" value="Dimeric_a/b-barrel"/>
</dbReference>
<name>A0A4Q0VZ85_9BACI</name>
<feature type="domain" description="YCII-related" evidence="2">
    <location>
        <begin position="10"/>
        <end position="78"/>
    </location>
</feature>
<dbReference type="InterPro" id="IPR005545">
    <property type="entry name" value="YCII"/>
</dbReference>
<organism evidence="3 4">
    <name type="scientific">Anaerobacillus alkaliphilus</name>
    <dbReference type="NCBI Taxonomy" id="1548597"/>
    <lineage>
        <taxon>Bacteria</taxon>
        <taxon>Bacillati</taxon>
        <taxon>Bacillota</taxon>
        <taxon>Bacilli</taxon>
        <taxon>Bacillales</taxon>
        <taxon>Bacillaceae</taxon>
        <taxon>Anaerobacillus</taxon>
    </lineage>
</organism>
<dbReference type="Gene3D" id="3.30.70.1060">
    <property type="entry name" value="Dimeric alpha+beta barrel"/>
    <property type="match status" value="1"/>
</dbReference>
<evidence type="ECO:0000313" key="3">
    <source>
        <dbReference type="EMBL" id="RXJ04652.1"/>
    </source>
</evidence>
<comment type="caution">
    <text evidence="3">The sequence shown here is derived from an EMBL/GenBank/DDBJ whole genome shotgun (WGS) entry which is preliminary data.</text>
</comment>
<gene>
    <name evidence="3" type="ORF">DS745_03725</name>
</gene>
<dbReference type="OrthoDB" id="162319at2"/>
<dbReference type="Pfam" id="PF03795">
    <property type="entry name" value="YCII"/>
    <property type="match status" value="1"/>
</dbReference>
<dbReference type="PANTHER" id="PTHR37828">
    <property type="entry name" value="GSR2449 PROTEIN"/>
    <property type="match status" value="1"/>
</dbReference>
<evidence type="ECO:0000313" key="4">
    <source>
        <dbReference type="Proteomes" id="UP000290649"/>
    </source>
</evidence>
<evidence type="ECO:0000259" key="2">
    <source>
        <dbReference type="Pfam" id="PF03795"/>
    </source>
</evidence>
<dbReference type="Proteomes" id="UP000290649">
    <property type="component" value="Unassembled WGS sequence"/>
</dbReference>
<keyword evidence="4" id="KW-1185">Reference proteome</keyword>
<reference evidence="3 4" key="1">
    <citation type="journal article" date="2019" name="Int. J. Syst. Evol. Microbiol.">
        <title>Anaerobacillus alkaliphilus sp. nov., a novel alkaliphilic and moderately halophilic bacterium.</title>
        <authorList>
            <person name="Borsodi A.K."/>
            <person name="Aszalos J.M."/>
            <person name="Bihari P."/>
            <person name="Nagy I."/>
            <person name="Schumann P."/>
            <person name="Sproer C."/>
            <person name="Kovacs A.L."/>
            <person name="Boka K."/>
            <person name="Dobosy P."/>
            <person name="Ovari M."/>
            <person name="Szili-Kovacs T."/>
            <person name="Toth E."/>
        </authorList>
    </citation>
    <scope>NUCLEOTIDE SEQUENCE [LARGE SCALE GENOMIC DNA]</scope>
    <source>
        <strain evidence="3 4">B16-10</strain>
    </source>
</reference>
<evidence type="ECO:0000256" key="1">
    <source>
        <dbReference type="ARBA" id="ARBA00007689"/>
    </source>
</evidence>